<gene>
    <name evidence="3" type="ORF">BGW36DRAFT_359433</name>
</gene>
<evidence type="ECO:0000256" key="2">
    <source>
        <dbReference type="SAM" id="SignalP"/>
    </source>
</evidence>
<proteinExistence type="predicted"/>
<feature type="compositionally biased region" description="Low complexity" evidence="1">
    <location>
        <begin position="48"/>
        <end position="59"/>
    </location>
</feature>
<keyword evidence="2" id="KW-0732">Signal</keyword>
<comment type="caution">
    <text evidence="3">The sequence shown here is derived from an EMBL/GenBank/DDBJ whole genome shotgun (WGS) entry which is preliminary data.</text>
</comment>
<protein>
    <submittedName>
        <fullName evidence="3">Uncharacterized protein</fullName>
    </submittedName>
</protein>
<dbReference type="EMBL" id="JAJTJA010000006">
    <property type="protein sequence ID" value="KAH8697651.1"/>
    <property type="molecule type" value="Genomic_DNA"/>
</dbReference>
<dbReference type="GeneID" id="70244359"/>
<keyword evidence="4" id="KW-1185">Reference proteome</keyword>
<reference evidence="3" key="1">
    <citation type="submission" date="2021-12" db="EMBL/GenBank/DDBJ databases">
        <title>Convergent genome expansion in fungi linked to evolution of root-endophyte symbiosis.</title>
        <authorList>
            <consortium name="DOE Joint Genome Institute"/>
            <person name="Ke Y.-H."/>
            <person name="Bonito G."/>
            <person name="Liao H.-L."/>
            <person name="Looney B."/>
            <person name="Rojas-Flechas A."/>
            <person name="Nash J."/>
            <person name="Hameed K."/>
            <person name="Schadt C."/>
            <person name="Martin F."/>
            <person name="Crous P.W."/>
            <person name="Miettinen O."/>
            <person name="Magnuson J.K."/>
            <person name="Labbe J."/>
            <person name="Jacobson D."/>
            <person name="Doktycz M.J."/>
            <person name="Veneault-Fourrey C."/>
            <person name="Kuo A."/>
            <person name="Mondo S."/>
            <person name="Calhoun S."/>
            <person name="Riley R."/>
            <person name="Ohm R."/>
            <person name="LaButti K."/>
            <person name="Andreopoulos B."/>
            <person name="Pangilinan J."/>
            <person name="Nolan M."/>
            <person name="Tritt A."/>
            <person name="Clum A."/>
            <person name="Lipzen A."/>
            <person name="Daum C."/>
            <person name="Barry K."/>
            <person name="Grigoriev I.V."/>
            <person name="Vilgalys R."/>
        </authorList>
    </citation>
    <scope>NUCLEOTIDE SEQUENCE</scope>
    <source>
        <strain evidence="3">PMI_201</strain>
    </source>
</reference>
<evidence type="ECO:0000313" key="4">
    <source>
        <dbReference type="Proteomes" id="UP001201262"/>
    </source>
</evidence>
<dbReference type="AlphaFoldDB" id="A0AAD4Q0U5"/>
<feature type="signal peptide" evidence="2">
    <location>
        <begin position="1"/>
        <end position="24"/>
    </location>
</feature>
<feature type="region of interest" description="Disordered" evidence="1">
    <location>
        <begin position="197"/>
        <end position="233"/>
    </location>
</feature>
<dbReference type="Proteomes" id="UP001201262">
    <property type="component" value="Unassembled WGS sequence"/>
</dbReference>
<sequence length="233" mass="24993">MSSLHLFFTGLLVYIANMPIPILAPPPAPLNIVPSRARRQLAARLALHKQQADAAAQNAGDSSSTADVHANDEQWQSNPFIIAGLEDDPAASPGAPSAEFSAMGQDDNNPPSPTFHTGFTPPGSPSTNSSDEAAGEVNETVRRKVRVPLEVDDDDDEYGDFRSAGMRDSDEEEEAIINESLGYSNFFEPSRYGGFNRSYSRDAFDDNDGNDSSDGEDGLVEILVPGRKSSSSN</sequence>
<feature type="compositionally biased region" description="Low complexity" evidence="1">
    <location>
        <begin position="90"/>
        <end position="102"/>
    </location>
</feature>
<feature type="region of interest" description="Disordered" evidence="1">
    <location>
        <begin position="48"/>
        <end position="69"/>
    </location>
</feature>
<dbReference type="RefSeq" id="XP_046072352.1">
    <property type="nucleotide sequence ID" value="XM_046214072.1"/>
</dbReference>
<feature type="region of interest" description="Disordered" evidence="1">
    <location>
        <begin position="84"/>
        <end position="183"/>
    </location>
</feature>
<feature type="chain" id="PRO_5042133565" evidence="2">
    <location>
        <begin position="25"/>
        <end position="233"/>
    </location>
</feature>
<accession>A0AAD4Q0U5</accession>
<feature type="compositionally biased region" description="Acidic residues" evidence="1">
    <location>
        <begin position="205"/>
        <end position="219"/>
    </location>
</feature>
<name>A0AAD4Q0U5_9EURO</name>
<organism evidence="3 4">
    <name type="scientific">Talaromyces proteolyticus</name>
    <dbReference type="NCBI Taxonomy" id="1131652"/>
    <lineage>
        <taxon>Eukaryota</taxon>
        <taxon>Fungi</taxon>
        <taxon>Dikarya</taxon>
        <taxon>Ascomycota</taxon>
        <taxon>Pezizomycotina</taxon>
        <taxon>Eurotiomycetes</taxon>
        <taxon>Eurotiomycetidae</taxon>
        <taxon>Eurotiales</taxon>
        <taxon>Trichocomaceae</taxon>
        <taxon>Talaromyces</taxon>
        <taxon>Talaromyces sect. Bacilispori</taxon>
    </lineage>
</organism>
<evidence type="ECO:0000256" key="1">
    <source>
        <dbReference type="SAM" id="MobiDB-lite"/>
    </source>
</evidence>
<feature type="compositionally biased region" description="Polar residues" evidence="1">
    <location>
        <begin position="106"/>
        <end position="117"/>
    </location>
</feature>
<evidence type="ECO:0000313" key="3">
    <source>
        <dbReference type="EMBL" id="KAH8697651.1"/>
    </source>
</evidence>